<sequence length="76" mass="8156">MIVHEIANFVTVLAVTVGISGLIASLYASGLRLWAAGELDAEGNAHLMHRVGSVVCFSACVFVVLFALWLMIPVFH</sequence>
<evidence type="ECO:0000313" key="2">
    <source>
        <dbReference type="EMBL" id="MBS6940892.1"/>
    </source>
</evidence>
<feature type="transmembrane region" description="Helical" evidence="1">
    <location>
        <begin position="51"/>
        <end position="72"/>
    </location>
</feature>
<name>A0A943YZ01_9ACTN</name>
<accession>A0A943YZ01</accession>
<comment type="caution">
    <text evidence="2">The sequence shown here is derived from an EMBL/GenBank/DDBJ whole genome shotgun (WGS) entry which is preliminary data.</text>
</comment>
<keyword evidence="1" id="KW-0472">Membrane</keyword>
<dbReference type="Proteomes" id="UP000727506">
    <property type="component" value="Unassembled WGS sequence"/>
</dbReference>
<proteinExistence type="predicted"/>
<gene>
    <name evidence="2" type="ORF">KH142_05330</name>
</gene>
<reference evidence="2" key="1">
    <citation type="submission" date="2021-02" db="EMBL/GenBank/DDBJ databases">
        <title>Infant gut strain persistence is associated with maternal origin, phylogeny, and functional potential including surface adhesion and iron acquisition.</title>
        <authorList>
            <person name="Lou Y.C."/>
        </authorList>
    </citation>
    <scope>NUCLEOTIDE SEQUENCE</scope>
    <source>
        <strain evidence="2">L2_039_000G1_dasL2_039_000G1_concoct_11</strain>
    </source>
</reference>
<protein>
    <submittedName>
        <fullName evidence="2">Uncharacterized protein</fullName>
    </submittedName>
</protein>
<dbReference type="AlphaFoldDB" id="A0A943YZ01"/>
<dbReference type="EMBL" id="JAGZSV010000080">
    <property type="protein sequence ID" value="MBS6940892.1"/>
    <property type="molecule type" value="Genomic_DNA"/>
</dbReference>
<evidence type="ECO:0000313" key="3">
    <source>
        <dbReference type="Proteomes" id="UP000727506"/>
    </source>
</evidence>
<evidence type="ECO:0000256" key="1">
    <source>
        <dbReference type="SAM" id="Phobius"/>
    </source>
</evidence>
<keyword evidence="1" id="KW-1133">Transmembrane helix</keyword>
<feature type="transmembrane region" description="Helical" evidence="1">
    <location>
        <begin position="6"/>
        <end position="30"/>
    </location>
</feature>
<keyword evidence="1" id="KW-0812">Transmembrane</keyword>
<organism evidence="2 3">
    <name type="scientific">Slackia piriformis</name>
    <dbReference type="NCBI Taxonomy" id="626934"/>
    <lineage>
        <taxon>Bacteria</taxon>
        <taxon>Bacillati</taxon>
        <taxon>Actinomycetota</taxon>
        <taxon>Coriobacteriia</taxon>
        <taxon>Eggerthellales</taxon>
        <taxon>Eggerthellaceae</taxon>
        <taxon>Slackia</taxon>
    </lineage>
</organism>